<evidence type="ECO:0000256" key="2">
    <source>
        <dbReference type="ARBA" id="ARBA00006210"/>
    </source>
</evidence>
<keyword evidence="6 7" id="KW-0539">Nucleus</keyword>
<feature type="compositionally biased region" description="Low complexity" evidence="8">
    <location>
        <begin position="17"/>
        <end position="29"/>
    </location>
</feature>
<evidence type="ECO:0000256" key="3">
    <source>
        <dbReference type="ARBA" id="ARBA00023015"/>
    </source>
</evidence>
<comment type="similarity">
    <text evidence="2 7">Belongs to the Mediator complex subunit 1 family.</text>
</comment>
<keyword evidence="11" id="KW-1185">Reference proteome</keyword>
<sequence length="745" mass="81199">MATPSAKPGATPTHLTSSPRPSSAPLSRSIAHKSPSMRTPTASSSGQNQPPSTSSHQYTTPLVATSGVDDPVNFSSPSALLALGGYAGISPSPAVHDTLVGTSMNESDIQNLGMQGLKLGVARDSDEEQRHRIEEVVQSLRARVAGRGVSREGIERLSRLEGLERLWQDDNINIAGNFVDLEIEFHAGHDIVKDVILQYATPEYTEGERRETATLVLKRNLIQSIQDANSGKWRSLGPFYKNLQWLAKLDKLSQQVNCFEALEGLEENLKRIWAEEGKDGKSGGEHEHLCSGVIGRPTMHKGARVGLGLEYWVEQAKLLDAKKPETSGDSMAIDGTKESDPEVDDQMKTWAIMIECEEGYPSLRISKEWVGNEIFTSGESSEPLPSAGSAGSVNWLEPPQTMRLPQGDHPDPMALDSTMLEHSPPNRRFVAKLEPPLDVPILAASEIHRHLGMQLPQDFKMVTYDGLLVPGTATDSAAQLGRRKHNSSIRAPDSTGDIRSKTHIYTFQAFESVTGRTISSLPFSHPRQLADILPVLRQYALLASLIRRIFNSPKSQEEQVKPSKTVSFNSSLPADPLSDLFSSNDGMAILSNDDPNQDRLEFLLGDGGDPGTNSITNDDQSGGPANDGVMVDLTLRTQLGQPPAIMLFITDPSRAMDQMGHDDPLISICFEVGLNGRISVVDSSGLAENKEKESGGDSEMHGADEMGSELQDIHKKIARVLEISQDIGILVEWVLRWQRQRAGSG</sequence>
<evidence type="ECO:0000256" key="4">
    <source>
        <dbReference type="ARBA" id="ARBA00023159"/>
    </source>
</evidence>
<dbReference type="PANTHER" id="PTHR35041:SF4">
    <property type="entry name" value="MEDIATOR OF RNA POLYMERASE II TRANSCRIPTION SUBUNIT 1"/>
    <property type="match status" value="1"/>
</dbReference>
<evidence type="ECO:0000256" key="7">
    <source>
        <dbReference type="RuleBase" id="RU364059"/>
    </source>
</evidence>
<proteinExistence type="inferred from homology"/>
<evidence type="ECO:0000256" key="5">
    <source>
        <dbReference type="ARBA" id="ARBA00023163"/>
    </source>
</evidence>
<feature type="domain" description="Mediator complex subunit Med1" evidence="9">
    <location>
        <begin position="134"/>
        <end position="551"/>
    </location>
</feature>
<protein>
    <recommendedName>
        <fullName evidence="7">Mediator of RNA polymerase II transcription subunit 1</fullName>
    </recommendedName>
    <alternativeName>
        <fullName evidence="7">Mediator complex subunit 1</fullName>
    </alternativeName>
</protein>
<keyword evidence="3 7" id="KW-0805">Transcription regulation</keyword>
<evidence type="ECO:0000259" key="9">
    <source>
        <dbReference type="Pfam" id="PF10744"/>
    </source>
</evidence>
<gene>
    <name evidence="10" type="ORF">PENSTE_c007G04129</name>
</gene>
<keyword evidence="5 7" id="KW-0804">Transcription</keyword>
<dbReference type="PANTHER" id="PTHR35041">
    <property type="entry name" value="MEDIATOR OF RNA POLYMERASE II TRANSCRIPTION SUBUNIT 1"/>
    <property type="match status" value="1"/>
</dbReference>
<comment type="subcellular location">
    <subcellularLocation>
        <location evidence="1 7">Nucleus</location>
    </subcellularLocation>
</comment>
<evidence type="ECO:0000256" key="8">
    <source>
        <dbReference type="SAM" id="MobiDB-lite"/>
    </source>
</evidence>
<evidence type="ECO:0000313" key="11">
    <source>
        <dbReference type="Proteomes" id="UP000191285"/>
    </source>
</evidence>
<comment type="function">
    <text evidence="7">Component of the Mediator complex, a coactivator involved in the regulated transcription of nearly all RNA polymerase II-dependent genes. Mediator functions as a bridge to convey information from gene-specific regulatory proteins to the basal RNA polymerase II transcription machinery. Mediator is recruited to promoters by direct interactions with regulatory proteins and serves as a scaffold for the assembly of a functional preinitiation complex with RNA polymerase II and the general transcription factors.</text>
</comment>
<feature type="region of interest" description="Disordered" evidence="8">
    <location>
        <begin position="607"/>
        <end position="627"/>
    </location>
</feature>
<dbReference type="GO" id="GO:0016592">
    <property type="term" value="C:mediator complex"/>
    <property type="evidence" value="ECO:0007669"/>
    <property type="project" value="InterPro"/>
</dbReference>
<dbReference type="STRING" id="303698.A0A1V6TET6"/>
<comment type="caution">
    <text evidence="10">The sequence shown here is derived from an EMBL/GenBank/DDBJ whole genome shotgun (WGS) entry which is preliminary data.</text>
</comment>
<feature type="region of interest" description="Disordered" evidence="8">
    <location>
        <begin position="324"/>
        <end position="343"/>
    </location>
</feature>
<feature type="region of interest" description="Disordered" evidence="8">
    <location>
        <begin position="1"/>
        <end position="59"/>
    </location>
</feature>
<name>A0A1V6TET6_9EURO</name>
<organism evidence="10 11">
    <name type="scientific">Penicillium steckii</name>
    <dbReference type="NCBI Taxonomy" id="303698"/>
    <lineage>
        <taxon>Eukaryota</taxon>
        <taxon>Fungi</taxon>
        <taxon>Dikarya</taxon>
        <taxon>Ascomycota</taxon>
        <taxon>Pezizomycotina</taxon>
        <taxon>Eurotiomycetes</taxon>
        <taxon>Eurotiomycetidae</taxon>
        <taxon>Eurotiales</taxon>
        <taxon>Aspergillaceae</taxon>
        <taxon>Penicillium</taxon>
    </lineage>
</organism>
<evidence type="ECO:0000256" key="6">
    <source>
        <dbReference type="ARBA" id="ARBA00023242"/>
    </source>
</evidence>
<dbReference type="EMBL" id="MLKD01000007">
    <property type="protein sequence ID" value="OQE24751.1"/>
    <property type="molecule type" value="Genomic_DNA"/>
</dbReference>
<dbReference type="OrthoDB" id="1936100at2759"/>
<feature type="region of interest" description="Disordered" evidence="8">
    <location>
        <begin position="685"/>
        <end position="704"/>
    </location>
</feature>
<dbReference type="Proteomes" id="UP000191285">
    <property type="component" value="Unassembled WGS sequence"/>
</dbReference>
<dbReference type="GO" id="GO:0045944">
    <property type="term" value="P:positive regulation of transcription by RNA polymerase II"/>
    <property type="evidence" value="ECO:0007669"/>
    <property type="project" value="UniProtKB-ARBA"/>
</dbReference>
<feature type="compositionally biased region" description="Polar residues" evidence="8">
    <location>
        <begin position="36"/>
        <end position="59"/>
    </location>
</feature>
<feature type="compositionally biased region" description="Basic and acidic residues" evidence="8">
    <location>
        <begin position="688"/>
        <end position="704"/>
    </location>
</feature>
<evidence type="ECO:0000313" key="10">
    <source>
        <dbReference type="EMBL" id="OQE24751.1"/>
    </source>
</evidence>
<dbReference type="AlphaFoldDB" id="A0A1V6TET6"/>
<reference evidence="11" key="1">
    <citation type="journal article" date="2017" name="Nat. Microbiol.">
        <title>Global analysis of biosynthetic gene clusters reveals vast potential of secondary metabolite production in Penicillium species.</title>
        <authorList>
            <person name="Nielsen J.C."/>
            <person name="Grijseels S."/>
            <person name="Prigent S."/>
            <person name="Ji B."/>
            <person name="Dainat J."/>
            <person name="Nielsen K.F."/>
            <person name="Frisvad J.C."/>
            <person name="Workman M."/>
            <person name="Nielsen J."/>
        </authorList>
    </citation>
    <scope>NUCLEOTIDE SEQUENCE [LARGE SCALE GENOMIC DNA]</scope>
    <source>
        <strain evidence="11">IBT 24891</strain>
    </source>
</reference>
<dbReference type="InterPro" id="IPR019680">
    <property type="entry name" value="Mediator_Med1"/>
</dbReference>
<accession>A0A1V6TET6</accession>
<evidence type="ECO:0000256" key="1">
    <source>
        <dbReference type="ARBA" id="ARBA00004123"/>
    </source>
</evidence>
<dbReference type="GO" id="GO:0003712">
    <property type="term" value="F:transcription coregulator activity"/>
    <property type="evidence" value="ECO:0007669"/>
    <property type="project" value="InterPro"/>
</dbReference>
<dbReference type="Pfam" id="PF10744">
    <property type="entry name" value="Med1"/>
    <property type="match status" value="1"/>
</dbReference>
<keyword evidence="4 7" id="KW-0010">Activator</keyword>
<feature type="compositionally biased region" description="Polar residues" evidence="8">
    <location>
        <begin position="611"/>
        <end position="620"/>
    </location>
</feature>